<proteinExistence type="predicted"/>
<reference evidence="2" key="1">
    <citation type="submission" date="2019-03" db="EMBL/GenBank/DDBJ databases">
        <authorList>
            <person name="Lefebure T."/>
            <person name="Lefebure T."/>
        </authorList>
    </citation>
    <scope>NUCLEOTIDE SEQUENCE [LARGE SCALE GENOMIC DNA]</scope>
</reference>
<keyword evidence="1" id="KW-0812">Transmembrane</keyword>
<sequence>MISNAPHMLMFSLLASTLLAVVLLGLLNSFPWLSYALFLIFLGGVLILFTYISSLSSTHLFTSGGFKTVASFFILGAVLLLTPEALSEVGGWGLPPHNINMLIKELFTPIFYLIYLYLFAYLLITLLYVVVIMKIYYAPLRSAL</sequence>
<gene>
    <name evidence="2" type="primary">nad6</name>
    <name evidence="2" type="ORF">PIBBMT01_0009</name>
</gene>
<feature type="transmembrane region" description="Helical" evidence="1">
    <location>
        <begin position="110"/>
        <end position="137"/>
    </location>
</feature>
<dbReference type="EMBL" id="LR536606">
    <property type="protein sequence ID" value="VFU78785.1"/>
    <property type="molecule type" value="Genomic_DNA"/>
</dbReference>
<evidence type="ECO:0000313" key="2">
    <source>
        <dbReference type="EMBL" id="VFU78785.1"/>
    </source>
</evidence>
<evidence type="ECO:0000256" key="1">
    <source>
        <dbReference type="SAM" id="Phobius"/>
    </source>
</evidence>
<keyword evidence="1" id="KW-0472">Membrane</keyword>
<dbReference type="AlphaFoldDB" id="A0A485M7K5"/>
<keyword evidence="1" id="KW-1133">Transmembrane helix</keyword>
<accession>A0A485M7K5</accession>
<feature type="transmembrane region" description="Helical" evidence="1">
    <location>
        <begin position="64"/>
        <end position="82"/>
    </location>
</feature>
<keyword evidence="2" id="KW-0496">Mitochondrion</keyword>
<organism evidence="2">
    <name type="scientific">Proasellus ibericus</name>
    <dbReference type="NCBI Taxonomy" id="1281981"/>
    <lineage>
        <taxon>Eukaryota</taxon>
        <taxon>Metazoa</taxon>
        <taxon>Ecdysozoa</taxon>
        <taxon>Arthropoda</taxon>
        <taxon>Crustacea</taxon>
        <taxon>Multicrustacea</taxon>
        <taxon>Malacostraca</taxon>
        <taxon>Eumalacostraca</taxon>
        <taxon>Peracarida</taxon>
        <taxon>Isopoda</taxon>
        <taxon>Asellota</taxon>
        <taxon>Aselloidea</taxon>
        <taxon>Asellidae</taxon>
        <taxon>Proasellus</taxon>
    </lineage>
</organism>
<feature type="transmembrane region" description="Helical" evidence="1">
    <location>
        <begin position="32"/>
        <end position="52"/>
    </location>
</feature>
<protein>
    <submittedName>
        <fullName evidence="2">NADH dehydrogenase subunit 6</fullName>
    </submittedName>
</protein>
<name>A0A485M7K5_9CRUS</name>
<feature type="transmembrane region" description="Helical" evidence="1">
    <location>
        <begin position="7"/>
        <end position="26"/>
    </location>
</feature>
<geneLocation type="mitochondrion" evidence="2"/>